<keyword evidence="4" id="KW-1185">Reference proteome</keyword>
<keyword evidence="1" id="KW-0175">Coiled coil</keyword>
<dbReference type="Proteomes" id="UP001482513">
    <property type="component" value="Unassembled WGS sequence"/>
</dbReference>
<reference evidence="3 4" key="1">
    <citation type="submission" date="2022-04" db="EMBL/GenBank/DDBJ databases">
        <title>Positive selection, recombination, and allopatry shape intraspecific diversity of widespread and dominant cyanobacteria.</title>
        <authorList>
            <person name="Wei J."/>
            <person name="Shu W."/>
            <person name="Hu C."/>
        </authorList>
    </citation>
    <scope>NUCLEOTIDE SEQUENCE [LARGE SCALE GENOMIC DNA]</scope>
    <source>
        <strain evidence="3 4">DQ-A4</strain>
    </source>
</reference>
<evidence type="ECO:0000256" key="2">
    <source>
        <dbReference type="SAM" id="MobiDB-lite"/>
    </source>
</evidence>
<comment type="caution">
    <text evidence="3">The sequence shown here is derived from an EMBL/GenBank/DDBJ whole genome shotgun (WGS) entry which is preliminary data.</text>
</comment>
<feature type="coiled-coil region" evidence="1">
    <location>
        <begin position="47"/>
        <end position="118"/>
    </location>
</feature>
<proteinExistence type="predicted"/>
<dbReference type="RefSeq" id="WP_242021257.1">
    <property type="nucleotide sequence ID" value="NZ_JAMPKX010000002.1"/>
</dbReference>
<feature type="region of interest" description="Disordered" evidence="2">
    <location>
        <begin position="161"/>
        <end position="211"/>
    </location>
</feature>
<feature type="compositionally biased region" description="Basic and acidic residues" evidence="2">
    <location>
        <begin position="169"/>
        <end position="189"/>
    </location>
</feature>
<evidence type="ECO:0000313" key="3">
    <source>
        <dbReference type="EMBL" id="MEP0946148.1"/>
    </source>
</evidence>
<evidence type="ECO:0000313" key="4">
    <source>
        <dbReference type="Proteomes" id="UP001482513"/>
    </source>
</evidence>
<dbReference type="Pfam" id="PF11285">
    <property type="entry name" value="DUF3086"/>
    <property type="match status" value="1"/>
</dbReference>
<organism evidence="3 4">
    <name type="scientific">Leptolyngbya subtilissima DQ-A4</name>
    <dbReference type="NCBI Taxonomy" id="2933933"/>
    <lineage>
        <taxon>Bacteria</taxon>
        <taxon>Bacillati</taxon>
        <taxon>Cyanobacteriota</taxon>
        <taxon>Cyanophyceae</taxon>
        <taxon>Leptolyngbyales</taxon>
        <taxon>Leptolyngbyaceae</taxon>
        <taxon>Leptolyngbya group</taxon>
        <taxon>Leptolyngbya</taxon>
    </lineage>
</organism>
<feature type="compositionally biased region" description="Low complexity" evidence="2">
    <location>
        <begin position="195"/>
        <end position="210"/>
    </location>
</feature>
<feature type="region of interest" description="Disordered" evidence="2">
    <location>
        <begin position="1"/>
        <end position="42"/>
    </location>
</feature>
<protein>
    <submittedName>
        <fullName evidence="3">DUF3086 domain-containing protein</fullName>
    </submittedName>
</protein>
<name>A0ABV0K093_9CYAN</name>
<sequence>MGTVMTAEELSQSSLGPDGTSSYGSPEASSALGSDSTGLKSDWSNRIDALRQQETDLKRSIADLQATYNRLTQDQFQKIQADIGRMVQQGTADLEQRKRNLQKEIETLERRQERIQAEMRTTFAGASQDLAVRVQGFKDYLVGSLQDLAVAAEQLDITPAARSTPASRIDARDGSATDARFESSAERSAPRPSPRRAAAEPASAQPAFASNAFQDQTERIRSLLDQYRMRPDYYGPLWQLRRTFEPIHAERVSNWFFAQGGRGAVKSMGSRLQNVLVASSALSILHALYGNRLRTLVLSNSPERLGEWRRGLQDCLGISRADFGTGQGVMLFDAPEPLAQRADRISADNGLPFIVVDEAESVISLALLQFPLWLAFAPDPMNPVAEYDY</sequence>
<dbReference type="InterPro" id="IPR021437">
    <property type="entry name" value="DUF3086"/>
</dbReference>
<feature type="compositionally biased region" description="Polar residues" evidence="2">
    <location>
        <begin position="9"/>
        <end position="42"/>
    </location>
</feature>
<dbReference type="EMBL" id="JAMPKX010000002">
    <property type="protein sequence ID" value="MEP0946148.1"/>
    <property type="molecule type" value="Genomic_DNA"/>
</dbReference>
<gene>
    <name evidence="3" type="ORF">NC992_04635</name>
</gene>
<evidence type="ECO:0000256" key="1">
    <source>
        <dbReference type="SAM" id="Coils"/>
    </source>
</evidence>
<accession>A0ABV0K093</accession>